<dbReference type="InterPro" id="IPR011990">
    <property type="entry name" value="TPR-like_helical_dom_sf"/>
</dbReference>
<dbReference type="STRING" id="716544.wcw_0958"/>
<dbReference type="Pfam" id="PF13432">
    <property type="entry name" value="TPR_16"/>
    <property type="match status" value="1"/>
</dbReference>
<dbReference type="AlphaFoldDB" id="D6YW07"/>
<dbReference type="PANTHER" id="PTHR12558">
    <property type="entry name" value="CELL DIVISION CYCLE 16,23,27"/>
    <property type="match status" value="1"/>
</dbReference>
<name>D6YW07_WADCW</name>
<reference evidence="1 2" key="1">
    <citation type="journal article" date="2010" name="PLoS ONE">
        <title>The Waddlia genome: a window into chlamydial biology.</title>
        <authorList>
            <person name="Bertelli C."/>
            <person name="Collyn F."/>
            <person name="Croxatto A."/>
            <person name="Ruckert C."/>
            <person name="Polkinghorne A."/>
            <person name="Kebbi-Beghdadi C."/>
            <person name="Goesmann A."/>
            <person name="Vaughan L."/>
            <person name="Greub G."/>
        </authorList>
    </citation>
    <scope>NUCLEOTIDE SEQUENCE [LARGE SCALE GENOMIC DNA]</scope>
    <source>
        <strain evidence="2">ATCC VR-1470 / WSU 86-1044</strain>
    </source>
</reference>
<dbReference type="PANTHER" id="PTHR12558:SF13">
    <property type="entry name" value="CELL DIVISION CYCLE PROTEIN 27 HOMOLOG"/>
    <property type="match status" value="1"/>
</dbReference>
<evidence type="ECO:0000313" key="2">
    <source>
        <dbReference type="Proteomes" id="UP000001505"/>
    </source>
</evidence>
<dbReference type="eggNOG" id="COG0457">
    <property type="taxonomic scope" value="Bacteria"/>
</dbReference>
<sequence>MKDVTQRKKVLKEMLKSKNFEQLDVFQDSSQWEKMQADERELLGLLYVMQGEKQLSKGDNKVLDSFRRANLVAPNCPRIMYRQAVAFAGETHNLYCLKAAKKIFYRVISLQTGSFDSWYGLANTCSLLAMHSNIEKNYLEAQKAFEKAEELAHFQPKEILAALYRDWGVLWFHYGKFSGEAIDFRNGAKCYKKAVSMGMKTSDLWNDYGNCLTELASLLRKPDLILESINMYWRAVRLKEDFFEGWMNLSAALKVVYEIQPIEAYYKLANEGFERASKLDPQNGPLWIKWGQMQVYHGKILKSIEALCDSIGKFEAASICEPDHPVVLCSWAESLLCLGEWTEDLQLLREAEEKIIKSLEMQRDQPRIWCLYGDCLAEIGRYFDEEEYFFQAIERYRTGLRLSPQDPVILHGLAMTYLTLAQATQDLNWLDKASDCCRQSIENGGHGQAQYWNDWGVVLMKLGTAADDRELVNSALNRFEQALRICSQTQKQQEIEPEWLYNYGCALDFLGDYDDDLSMLEKAIHVLKKVIEIDPGFHHAYYNLAISLAHFGDLEAEPEAFRESLKYLEAYVSFESEDEHVWNEWGLTLIDLSQLIDDPVRKKQTDALLQEAEIKFLHARDLGSLTSFYHLACLHCLKKNAETAFYYLRKAKEAGALPPIEDLVSNHWLEAIRHTPEFQRLILES</sequence>
<organism evidence="1 2">
    <name type="scientific">Waddlia chondrophila (strain ATCC VR-1470 / WSU 86-1044)</name>
    <dbReference type="NCBI Taxonomy" id="716544"/>
    <lineage>
        <taxon>Bacteria</taxon>
        <taxon>Pseudomonadati</taxon>
        <taxon>Chlamydiota</taxon>
        <taxon>Chlamydiia</taxon>
        <taxon>Parachlamydiales</taxon>
        <taxon>Waddliaceae</taxon>
        <taxon>Waddlia</taxon>
    </lineage>
</organism>
<keyword evidence="2" id="KW-1185">Reference proteome</keyword>
<protein>
    <recommendedName>
        <fullName evidence="3">Tetratricopeptide repeat protein</fullName>
    </recommendedName>
</protein>
<accession>D6YW07</accession>
<evidence type="ECO:0000313" key="1">
    <source>
        <dbReference type="EMBL" id="ADI38318.1"/>
    </source>
</evidence>
<dbReference type="InterPro" id="IPR019734">
    <property type="entry name" value="TPR_rpt"/>
</dbReference>
<gene>
    <name evidence="1" type="ordered locus">wcw_0958</name>
</gene>
<dbReference type="RefSeq" id="WP_013182032.1">
    <property type="nucleotide sequence ID" value="NC_014225.1"/>
</dbReference>
<dbReference type="Gene3D" id="1.25.40.10">
    <property type="entry name" value="Tetratricopeptide repeat domain"/>
    <property type="match status" value="4"/>
</dbReference>
<dbReference type="NCBIfam" id="NF047558">
    <property type="entry name" value="TPR_END_plus"/>
    <property type="match status" value="1"/>
</dbReference>
<proteinExistence type="predicted"/>
<dbReference type="OrthoDB" id="20030at2"/>
<evidence type="ECO:0008006" key="3">
    <source>
        <dbReference type="Google" id="ProtNLM"/>
    </source>
</evidence>
<dbReference type="SMART" id="SM00028">
    <property type="entry name" value="TPR"/>
    <property type="match status" value="8"/>
</dbReference>
<dbReference type="KEGG" id="wch:wcw_0958"/>
<dbReference type="EMBL" id="CP001928">
    <property type="protein sequence ID" value="ADI38318.1"/>
    <property type="molecule type" value="Genomic_DNA"/>
</dbReference>
<dbReference type="HOGENOM" id="CLU_404852_0_0_0"/>
<dbReference type="SUPFAM" id="SSF48452">
    <property type="entry name" value="TPR-like"/>
    <property type="match status" value="2"/>
</dbReference>
<dbReference type="Proteomes" id="UP000001505">
    <property type="component" value="Chromosome"/>
</dbReference>